<keyword evidence="10" id="KW-1185">Reference proteome</keyword>
<keyword evidence="4" id="KW-0808">Transferase</keyword>
<keyword evidence="5" id="KW-0547">Nucleotide-binding</keyword>
<evidence type="ECO:0000256" key="5">
    <source>
        <dbReference type="ARBA" id="ARBA00022741"/>
    </source>
</evidence>
<evidence type="ECO:0000313" key="10">
    <source>
        <dbReference type="Proteomes" id="UP000464186"/>
    </source>
</evidence>
<dbReference type="GO" id="GO:0005524">
    <property type="term" value="F:ATP binding"/>
    <property type="evidence" value="ECO:0007669"/>
    <property type="project" value="UniProtKB-KW"/>
</dbReference>
<evidence type="ECO:0000256" key="2">
    <source>
        <dbReference type="ARBA" id="ARBA00008420"/>
    </source>
</evidence>
<dbReference type="KEGG" id="psey:GU243_14030"/>
<keyword evidence="6" id="KW-0418">Kinase</keyword>
<reference evidence="9 10" key="1">
    <citation type="submission" date="2020-01" db="EMBL/GenBank/DDBJ databases">
        <title>Pseudarthrobacter psychrotolerans sp. nov., isolated from antarctic soil.</title>
        <authorList>
            <person name="Shin Y."/>
            <person name="Park W."/>
        </authorList>
    </citation>
    <scope>NUCLEOTIDE SEQUENCE [LARGE SCALE GENOMIC DNA]</scope>
    <source>
        <strain evidence="9 10">YJ56</strain>
    </source>
</reference>
<dbReference type="GO" id="GO:0005975">
    <property type="term" value="P:carbohydrate metabolic process"/>
    <property type="evidence" value="ECO:0007669"/>
    <property type="project" value="InterPro"/>
</dbReference>
<dbReference type="GO" id="GO:0005737">
    <property type="term" value="C:cytoplasm"/>
    <property type="evidence" value="ECO:0007669"/>
    <property type="project" value="TreeGrafter"/>
</dbReference>
<evidence type="ECO:0000256" key="1">
    <source>
        <dbReference type="ARBA" id="ARBA00004761"/>
    </source>
</evidence>
<dbReference type="PANTHER" id="PTHR43442:SF3">
    <property type="entry name" value="GLUCONOKINASE-RELATED"/>
    <property type="match status" value="1"/>
</dbReference>
<dbReference type="Gene3D" id="3.40.50.300">
    <property type="entry name" value="P-loop containing nucleotide triphosphate hydrolases"/>
    <property type="match status" value="1"/>
</dbReference>
<evidence type="ECO:0000256" key="8">
    <source>
        <dbReference type="ARBA" id="ARBA00048090"/>
    </source>
</evidence>
<dbReference type="AlphaFoldDB" id="A0A6P1NT23"/>
<gene>
    <name evidence="9" type="ORF">GU243_14030</name>
</gene>
<comment type="catalytic activity">
    <reaction evidence="8">
        <text>D-gluconate + ATP = 6-phospho-D-gluconate + ADP + H(+)</text>
        <dbReference type="Rhea" id="RHEA:19433"/>
        <dbReference type="ChEBI" id="CHEBI:15378"/>
        <dbReference type="ChEBI" id="CHEBI:18391"/>
        <dbReference type="ChEBI" id="CHEBI:30616"/>
        <dbReference type="ChEBI" id="CHEBI:58759"/>
        <dbReference type="ChEBI" id="CHEBI:456216"/>
        <dbReference type="EC" id="2.7.1.12"/>
    </reaction>
</comment>
<evidence type="ECO:0000256" key="3">
    <source>
        <dbReference type="ARBA" id="ARBA00012054"/>
    </source>
</evidence>
<keyword evidence="7" id="KW-0067">ATP-binding</keyword>
<evidence type="ECO:0000256" key="4">
    <source>
        <dbReference type="ARBA" id="ARBA00022679"/>
    </source>
</evidence>
<accession>A0A6P1NT23</accession>
<dbReference type="EMBL" id="CP047898">
    <property type="protein sequence ID" value="QHK20662.1"/>
    <property type="molecule type" value="Genomic_DNA"/>
</dbReference>
<dbReference type="GO" id="GO:0046316">
    <property type="term" value="F:gluconokinase activity"/>
    <property type="evidence" value="ECO:0007669"/>
    <property type="project" value="UniProtKB-EC"/>
</dbReference>
<dbReference type="PANTHER" id="PTHR43442">
    <property type="entry name" value="GLUCONOKINASE-RELATED"/>
    <property type="match status" value="1"/>
</dbReference>
<evidence type="ECO:0000256" key="7">
    <source>
        <dbReference type="ARBA" id="ARBA00022840"/>
    </source>
</evidence>
<evidence type="ECO:0000313" key="9">
    <source>
        <dbReference type="EMBL" id="QHK20662.1"/>
    </source>
</evidence>
<dbReference type="SUPFAM" id="SSF52540">
    <property type="entry name" value="P-loop containing nucleoside triphosphate hydrolases"/>
    <property type="match status" value="1"/>
</dbReference>
<evidence type="ECO:0000256" key="6">
    <source>
        <dbReference type="ARBA" id="ARBA00022777"/>
    </source>
</evidence>
<dbReference type="InterPro" id="IPR006001">
    <property type="entry name" value="Therm_gnt_kin"/>
</dbReference>
<dbReference type="EC" id="2.7.1.12" evidence="3"/>
<comment type="similarity">
    <text evidence="2">Belongs to the gluconokinase GntK/GntV family.</text>
</comment>
<dbReference type="Proteomes" id="UP000464186">
    <property type="component" value="Chromosome"/>
</dbReference>
<name>A0A6P1NT23_9MICC</name>
<dbReference type="InterPro" id="IPR027417">
    <property type="entry name" value="P-loop_NTPase"/>
</dbReference>
<organism evidence="9 10">
    <name type="scientific">Pseudarthrobacter psychrotolerans</name>
    <dbReference type="NCBI Taxonomy" id="2697569"/>
    <lineage>
        <taxon>Bacteria</taxon>
        <taxon>Bacillati</taxon>
        <taxon>Actinomycetota</taxon>
        <taxon>Actinomycetes</taxon>
        <taxon>Micrococcales</taxon>
        <taxon>Micrococcaceae</taxon>
        <taxon>Pseudarthrobacter</taxon>
    </lineage>
</organism>
<protein>
    <recommendedName>
        <fullName evidence="3">gluconokinase</fullName>
        <ecNumber evidence="3">2.7.1.12</ecNumber>
    </recommendedName>
</protein>
<proteinExistence type="inferred from homology"/>
<comment type="pathway">
    <text evidence="1">Carbohydrate acid metabolism.</text>
</comment>
<sequence>MGAELATDHTDGIVVACSALKRAYRDAIRAKAPTAVFVQLNVDLPVLENRVAHRPGHFMPPTLLSSQLETLEPLEADEAGLTVATQEGIEATADDVISQPRSLRPVLS</sequence>